<reference evidence="2 3" key="1">
    <citation type="submission" date="2017-10" db="EMBL/GenBank/DDBJ databases">
        <title>Sequencing the genomes of 1000 actinobacteria strains.</title>
        <authorList>
            <person name="Klenk H.-P."/>
        </authorList>
    </citation>
    <scope>NUCLEOTIDE SEQUENCE [LARGE SCALE GENOMIC DNA]</scope>
    <source>
        <strain evidence="2 3">DSM 21574</strain>
    </source>
</reference>
<keyword evidence="3" id="KW-1185">Reference proteome</keyword>
<sequence>MSYSENPTSEDSLSAALAQLEEQILEDKPAVYFNRVPLIAADGLVWGYCLAVVDPTKTRPGNEEQLEVALQELDLDKLAYTRPLLIPGTMNLLDGSVALPHHDGVLGLVLTPELLAAPKAGDHMRDLRNAGVLTVISDYRGGERQDELLPFASHVQISYGADVLDHAALVERAGAAGVKVIAEGVPGGLQASAWPTGAQLVMDAVYGAQQHETERQLSPNELACLEAVRLLAEDDVEPAKIATVLGTDPEMVMRLLHLVNASTEGLPNRVDSLQQAIVLLGPTKITGLVMASLISSTVKNIDNLWLLIARGAACRELAGGDDAAYTVGLLSALAHETGIPTRTLAERTRVSREASAALILHEGPLGRILQAVIAHEHHDPEGVERAGLSAEAVALAYLEAIPWALSTVLATSNG</sequence>
<proteinExistence type="predicted"/>
<dbReference type="Pfam" id="PF08668">
    <property type="entry name" value="HDOD"/>
    <property type="match status" value="1"/>
</dbReference>
<dbReference type="Gene3D" id="1.10.3210.10">
    <property type="entry name" value="Hypothetical protein af1432"/>
    <property type="match status" value="1"/>
</dbReference>
<name>A0A2A9EEQ7_9MICO</name>
<protein>
    <submittedName>
        <fullName evidence="2">EAL and modified HD-GYP domain-containing signal transduction protein</fullName>
    </submittedName>
</protein>
<evidence type="ECO:0000259" key="1">
    <source>
        <dbReference type="PROSITE" id="PS51833"/>
    </source>
</evidence>
<dbReference type="RefSeq" id="WP_098458453.1">
    <property type="nucleotide sequence ID" value="NZ_PDJH01000001.1"/>
</dbReference>
<dbReference type="AlphaFoldDB" id="A0A2A9EEQ7"/>
<gene>
    <name evidence="2" type="ORF">ATL41_2160</name>
</gene>
<dbReference type="PROSITE" id="PS51833">
    <property type="entry name" value="HDOD"/>
    <property type="match status" value="1"/>
</dbReference>
<comment type="caution">
    <text evidence="2">The sequence shown here is derived from an EMBL/GenBank/DDBJ whole genome shotgun (WGS) entry which is preliminary data.</text>
</comment>
<dbReference type="PANTHER" id="PTHR33525:SF4">
    <property type="entry name" value="CYCLIC DI-GMP PHOSPHODIESTERASE CDGJ"/>
    <property type="match status" value="1"/>
</dbReference>
<dbReference type="InterPro" id="IPR013976">
    <property type="entry name" value="HDOD"/>
</dbReference>
<dbReference type="EMBL" id="PDJH01000001">
    <property type="protein sequence ID" value="PFG37398.1"/>
    <property type="molecule type" value="Genomic_DNA"/>
</dbReference>
<dbReference type="PANTHER" id="PTHR33525">
    <property type="match status" value="1"/>
</dbReference>
<feature type="domain" description="HDOD" evidence="1">
    <location>
        <begin position="217"/>
        <end position="414"/>
    </location>
</feature>
<dbReference type="InterPro" id="IPR052340">
    <property type="entry name" value="RNase_Y/CdgJ"/>
</dbReference>
<evidence type="ECO:0000313" key="2">
    <source>
        <dbReference type="EMBL" id="PFG37398.1"/>
    </source>
</evidence>
<evidence type="ECO:0000313" key="3">
    <source>
        <dbReference type="Proteomes" id="UP000221394"/>
    </source>
</evidence>
<dbReference type="Proteomes" id="UP000221394">
    <property type="component" value="Unassembled WGS sequence"/>
</dbReference>
<dbReference type="SUPFAM" id="SSF109604">
    <property type="entry name" value="HD-domain/PDEase-like"/>
    <property type="match status" value="1"/>
</dbReference>
<dbReference type="OrthoDB" id="4814985at2"/>
<accession>A0A2A9EEQ7</accession>
<organism evidence="2 3">
    <name type="scientific">Flavimobilis soli</name>
    <dbReference type="NCBI Taxonomy" id="442709"/>
    <lineage>
        <taxon>Bacteria</taxon>
        <taxon>Bacillati</taxon>
        <taxon>Actinomycetota</taxon>
        <taxon>Actinomycetes</taxon>
        <taxon>Micrococcales</taxon>
        <taxon>Jonesiaceae</taxon>
        <taxon>Flavimobilis</taxon>
    </lineage>
</organism>